<dbReference type="InterPro" id="IPR020103">
    <property type="entry name" value="PsdUridine_synth_cat_dom_sf"/>
</dbReference>
<evidence type="ECO:0000313" key="7">
    <source>
        <dbReference type="Proteomes" id="UP001054902"/>
    </source>
</evidence>
<evidence type="ECO:0000256" key="2">
    <source>
        <dbReference type="ARBA" id="ARBA00022694"/>
    </source>
</evidence>
<protein>
    <recommendedName>
        <fullName evidence="4">tRNA pseudouridine synthase</fullName>
        <ecNumber evidence="4">5.4.99.12</ecNumber>
    </recommendedName>
</protein>
<dbReference type="Proteomes" id="UP001054902">
    <property type="component" value="Unassembled WGS sequence"/>
</dbReference>
<dbReference type="Gene3D" id="3.30.70.660">
    <property type="entry name" value="Pseudouridine synthase I, catalytic domain, C-terminal subdomain"/>
    <property type="match status" value="1"/>
</dbReference>
<dbReference type="EMBL" id="BLLK01000047">
    <property type="protein sequence ID" value="GFH54928.1"/>
    <property type="molecule type" value="Genomic_DNA"/>
</dbReference>
<organism evidence="6 7">
    <name type="scientific">Chaetoceros tenuissimus</name>
    <dbReference type="NCBI Taxonomy" id="426638"/>
    <lineage>
        <taxon>Eukaryota</taxon>
        <taxon>Sar</taxon>
        <taxon>Stramenopiles</taxon>
        <taxon>Ochrophyta</taxon>
        <taxon>Bacillariophyta</taxon>
        <taxon>Coscinodiscophyceae</taxon>
        <taxon>Chaetocerotophycidae</taxon>
        <taxon>Chaetocerotales</taxon>
        <taxon>Chaetocerotaceae</taxon>
        <taxon>Chaetoceros</taxon>
    </lineage>
</organism>
<keyword evidence="7" id="KW-1185">Reference proteome</keyword>
<comment type="caution">
    <text evidence="6">The sequence shown here is derived from an EMBL/GenBank/DDBJ whole genome shotgun (WGS) entry which is preliminary data.</text>
</comment>
<dbReference type="AlphaFoldDB" id="A0AAD3CZK9"/>
<dbReference type="PANTHER" id="PTHR11142:SF0">
    <property type="entry name" value="TRNA PSEUDOURIDINE SYNTHASE-LIKE 1"/>
    <property type="match status" value="1"/>
</dbReference>
<name>A0AAD3CZK9_9STRA</name>
<dbReference type="Gene3D" id="3.30.70.580">
    <property type="entry name" value="Pseudouridine synthase I, catalytic domain, N-terminal subdomain"/>
    <property type="match status" value="1"/>
</dbReference>
<dbReference type="GO" id="GO:0160147">
    <property type="term" value="F:tRNA pseudouridine(38-40) synthase activity"/>
    <property type="evidence" value="ECO:0007669"/>
    <property type="project" value="UniProtKB-EC"/>
</dbReference>
<evidence type="ECO:0000256" key="4">
    <source>
        <dbReference type="RuleBase" id="RU003792"/>
    </source>
</evidence>
<dbReference type="GO" id="GO:0031119">
    <property type="term" value="P:tRNA pseudouridine synthesis"/>
    <property type="evidence" value="ECO:0007669"/>
    <property type="project" value="TreeGrafter"/>
</dbReference>
<dbReference type="SUPFAM" id="SSF55120">
    <property type="entry name" value="Pseudouridine synthase"/>
    <property type="match status" value="1"/>
</dbReference>
<reference evidence="6 7" key="1">
    <citation type="journal article" date="2021" name="Sci. Rep.">
        <title>The genome of the diatom Chaetoceros tenuissimus carries an ancient integrated fragment of an extant virus.</title>
        <authorList>
            <person name="Hongo Y."/>
            <person name="Kimura K."/>
            <person name="Takaki Y."/>
            <person name="Yoshida Y."/>
            <person name="Baba S."/>
            <person name="Kobayashi G."/>
            <person name="Nagasaki K."/>
            <person name="Hano T."/>
            <person name="Tomaru Y."/>
        </authorList>
    </citation>
    <scope>NUCLEOTIDE SEQUENCE [LARGE SCALE GENOMIC DNA]</scope>
    <source>
        <strain evidence="6 7">NIES-3715</strain>
    </source>
</reference>
<evidence type="ECO:0000256" key="1">
    <source>
        <dbReference type="ARBA" id="ARBA00009375"/>
    </source>
</evidence>
<evidence type="ECO:0000313" key="6">
    <source>
        <dbReference type="EMBL" id="GFH54928.1"/>
    </source>
</evidence>
<evidence type="ECO:0000259" key="5">
    <source>
        <dbReference type="Pfam" id="PF01416"/>
    </source>
</evidence>
<dbReference type="CDD" id="cd02570">
    <property type="entry name" value="PseudoU_synth_EcTruA"/>
    <property type="match status" value="1"/>
</dbReference>
<comment type="similarity">
    <text evidence="1 4">Belongs to the tRNA pseudouridine synthase TruA family.</text>
</comment>
<dbReference type="InterPro" id="IPR001406">
    <property type="entry name" value="PsdUridine_synth_TruA"/>
</dbReference>
<dbReference type="InterPro" id="IPR020094">
    <property type="entry name" value="TruA/RsuA/RluB/E/F_N"/>
</dbReference>
<dbReference type="PANTHER" id="PTHR11142">
    <property type="entry name" value="PSEUDOURIDYLATE SYNTHASE"/>
    <property type="match status" value="1"/>
</dbReference>
<keyword evidence="2 4" id="KW-0819">tRNA processing</keyword>
<proteinExistence type="inferred from homology"/>
<dbReference type="Pfam" id="PF01416">
    <property type="entry name" value="PseudoU_synth_1"/>
    <property type="match status" value="1"/>
</dbReference>
<dbReference type="InterPro" id="IPR020097">
    <property type="entry name" value="PsdUridine_synth_TruA_a/b_dom"/>
</dbReference>
<dbReference type="GO" id="GO:0003723">
    <property type="term" value="F:RNA binding"/>
    <property type="evidence" value="ECO:0007669"/>
    <property type="project" value="InterPro"/>
</dbReference>
<dbReference type="EC" id="5.4.99.12" evidence="4"/>
<dbReference type="InterPro" id="IPR020095">
    <property type="entry name" value="PsdUridine_synth_TruA_C"/>
</dbReference>
<feature type="domain" description="Pseudouridine synthase I TruA alpha/beta" evidence="5">
    <location>
        <begin position="252"/>
        <end position="373"/>
    </location>
</feature>
<keyword evidence="3 4" id="KW-0413">Isomerase</keyword>
<gene>
    <name evidence="6" type="ORF">CTEN210_11404</name>
</gene>
<accession>A0AAD3CZK9</accession>
<sequence>MALVRVDHGFRRYAFSVAYDGLNCLGFSYQGKQENCINPQGSDLRGLHSVEGKIRLALSSLVDGIKYDLKIGYDPESLWQGNHFENMQVSSRTDRSVHALKNTFHVDIRTKDGNIWEPGKLVKGLNFHMIRNSRSQVNHLLQSCNDHFPRHLTRLPENDVRITSCKFAPEKLLPNKLYLEGVFDDQPSHIAWNARFTATSRTYVYRILCHKKPDYEDEKSSLVEEYGYPFEANRSWRIHCNQELDMDAMKTAAQYLSGTHDFSSFRGKGCYRSTPIMTVEDISIRSIPMLDNWVIREGLSSEIEESNNAQLLTISVKGNAFLYRQVRNLIGCLVTVGQQKISPTNVIDILEGKDRKLAPVMAPAHGLYLVNVEHGDFCI</sequence>
<comment type="catalytic activity">
    <reaction evidence="4">
        <text>uridine(38/39/40) in tRNA = pseudouridine(38/39/40) in tRNA</text>
        <dbReference type="Rhea" id="RHEA:22376"/>
        <dbReference type="Rhea" id="RHEA-COMP:10085"/>
        <dbReference type="Rhea" id="RHEA-COMP:10087"/>
        <dbReference type="ChEBI" id="CHEBI:65314"/>
        <dbReference type="ChEBI" id="CHEBI:65315"/>
        <dbReference type="EC" id="5.4.99.12"/>
    </reaction>
</comment>
<evidence type="ECO:0000256" key="3">
    <source>
        <dbReference type="ARBA" id="ARBA00023235"/>
    </source>
</evidence>
<dbReference type="HAMAP" id="MF_00171">
    <property type="entry name" value="TruA"/>
    <property type="match status" value="1"/>
</dbReference>